<evidence type="ECO:0000256" key="1">
    <source>
        <dbReference type="ARBA" id="ARBA00022679"/>
    </source>
</evidence>
<dbReference type="Pfam" id="PF19279">
    <property type="entry name" value="YegS_C"/>
    <property type="match status" value="1"/>
</dbReference>
<comment type="caution">
    <text evidence="6">The sequence shown here is derived from an EMBL/GenBank/DDBJ whole genome shotgun (WGS) entry which is preliminary data.</text>
</comment>
<name>A0ABR7QTU1_9FLAO</name>
<protein>
    <recommendedName>
        <fullName evidence="5">DAGKc domain-containing protein</fullName>
    </recommendedName>
</protein>
<evidence type="ECO:0000256" key="4">
    <source>
        <dbReference type="ARBA" id="ARBA00022840"/>
    </source>
</evidence>
<dbReference type="PANTHER" id="PTHR12358:SF54">
    <property type="entry name" value="SPHINGOSINE KINASE RELATED PROTEIN"/>
    <property type="match status" value="1"/>
</dbReference>
<evidence type="ECO:0000256" key="2">
    <source>
        <dbReference type="ARBA" id="ARBA00022741"/>
    </source>
</evidence>
<keyword evidence="1" id="KW-0808">Transferase</keyword>
<dbReference type="Gene3D" id="3.40.50.10330">
    <property type="entry name" value="Probable inorganic polyphosphate/atp-NAD kinase, domain 1"/>
    <property type="match status" value="1"/>
</dbReference>
<reference evidence="6 7" key="1">
    <citation type="submission" date="2020-08" db="EMBL/GenBank/DDBJ databases">
        <title>Arenibacter gaetbuli sp. nov., isolated from a sand dune.</title>
        <authorList>
            <person name="Park S."/>
            <person name="Yoon J.-H."/>
        </authorList>
    </citation>
    <scope>NUCLEOTIDE SEQUENCE [LARGE SCALE GENOMIC DNA]</scope>
    <source>
        <strain evidence="6 7">BSSL-BM3</strain>
    </source>
</reference>
<evidence type="ECO:0000313" key="7">
    <source>
        <dbReference type="Proteomes" id="UP000618952"/>
    </source>
</evidence>
<evidence type="ECO:0000313" key="6">
    <source>
        <dbReference type="EMBL" id="MBC8770583.1"/>
    </source>
</evidence>
<keyword evidence="2" id="KW-0547">Nucleotide-binding</keyword>
<evidence type="ECO:0000256" key="3">
    <source>
        <dbReference type="ARBA" id="ARBA00022777"/>
    </source>
</evidence>
<proteinExistence type="predicted"/>
<dbReference type="PANTHER" id="PTHR12358">
    <property type="entry name" value="SPHINGOSINE KINASE"/>
    <property type="match status" value="1"/>
</dbReference>
<gene>
    <name evidence="6" type="ORF">H4O18_21510</name>
</gene>
<dbReference type="InterPro" id="IPR001206">
    <property type="entry name" value="Diacylglycerol_kinase_cat_dom"/>
</dbReference>
<dbReference type="InterPro" id="IPR050187">
    <property type="entry name" value="Lipid_Phosphate_FormReg"/>
</dbReference>
<keyword evidence="7" id="KW-1185">Reference proteome</keyword>
<keyword evidence="4" id="KW-0067">ATP-binding</keyword>
<dbReference type="Gene3D" id="2.60.200.40">
    <property type="match status" value="1"/>
</dbReference>
<dbReference type="RefSeq" id="WP_187588534.1">
    <property type="nucleotide sequence ID" value="NZ_JACLHY010000043.1"/>
</dbReference>
<dbReference type="Pfam" id="PF00781">
    <property type="entry name" value="DAGK_cat"/>
    <property type="match status" value="1"/>
</dbReference>
<feature type="domain" description="DAGKc" evidence="5">
    <location>
        <begin position="1"/>
        <end position="126"/>
    </location>
</feature>
<dbReference type="InterPro" id="IPR016064">
    <property type="entry name" value="NAD/diacylglycerol_kinase_sf"/>
</dbReference>
<sequence length="302" mass="33625">MKTAQLIHNPTAGTAAHCKDELLTIVRKAGYKADYISTQNLEVWENFNPNEAEVIFLAGGDGTVHKLAEKLLLKMKDKSVPIHLLPMGTANNIARTLKIPTVLEGHTLNQKRSIMNFDYGSVKGLPNKEFLLESAGFGVFPHLIHKMKKNNDKNLAPQDELNLAIKVLLKIVTKFKAQKATIKADGIKIKGKFILIELMNIQYLGPNVKLAPHANPGDGHFELVLIPEKARDGLKNYLNEMVNGKSDNLSLGKFVKTIRVRSIKLKWAGNKMHVDDSLINDYSAKKIKIKVLPSALSFYTNI</sequence>
<dbReference type="EMBL" id="JACLHY010000043">
    <property type="protein sequence ID" value="MBC8770583.1"/>
    <property type="molecule type" value="Genomic_DNA"/>
</dbReference>
<dbReference type="SUPFAM" id="SSF111331">
    <property type="entry name" value="NAD kinase/diacylglycerol kinase-like"/>
    <property type="match status" value="1"/>
</dbReference>
<dbReference type="PROSITE" id="PS50146">
    <property type="entry name" value="DAGK"/>
    <property type="match status" value="1"/>
</dbReference>
<organism evidence="6 7">
    <name type="scientific">Arenibacter arenosicollis</name>
    <dbReference type="NCBI Taxonomy" id="2762274"/>
    <lineage>
        <taxon>Bacteria</taxon>
        <taxon>Pseudomonadati</taxon>
        <taxon>Bacteroidota</taxon>
        <taxon>Flavobacteriia</taxon>
        <taxon>Flavobacteriales</taxon>
        <taxon>Flavobacteriaceae</taxon>
        <taxon>Arenibacter</taxon>
    </lineage>
</organism>
<keyword evidence="3" id="KW-0418">Kinase</keyword>
<accession>A0ABR7QTU1</accession>
<evidence type="ECO:0000259" key="5">
    <source>
        <dbReference type="PROSITE" id="PS50146"/>
    </source>
</evidence>
<dbReference type="InterPro" id="IPR045540">
    <property type="entry name" value="YegS/DAGK_C"/>
</dbReference>
<dbReference type="InterPro" id="IPR017438">
    <property type="entry name" value="ATP-NAD_kinase_N"/>
</dbReference>
<dbReference type="Proteomes" id="UP000618952">
    <property type="component" value="Unassembled WGS sequence"/>
</dbReference>